<protein>
    <recommendedName>
        <fullName evidence="2">J domain-containing protein</fullName>
    </recommendedName>
</protein>
<name>A0A6G1FQ99_9PEZI</name>
<evidence type="ECO:0000313" key="4">
    <source>
        <dbReference type="Proteomes" id="UP000504638"/>
    </source>
</evidence>
<dbReference type="SUPFAM" id="SSF46565">
    <property type="entry name" value="Chaperone J-domain"/>
    <property type="match status" value="1"/>
</dbReference>
<evidence type="ECO:0000313" key="3">
    <source>
        <dbReference type="EMBL" id="KAF1807880.1"/>
    </source>
</evidence>
<dbReference type="Proteomes" id="UP000504638">
    <property type="component" value="Unplaced"/>
</dbReference>
<keyword evidence="4" id="KW-1185">Reference proteome</keyword>
<evidence type="ECO:0000259" key="2">
    <source>
        <dbReference type="PROSITE" id="PS50076"/>
    </source>
</evidence>
<proteinExistence type="predicted"/>
<dbReference type="Gene3D" id="1.10.287.110">
    <property type="entry name" value="DnaJ domain"/>
    <property type="match status" value="1"/>
</dbReference>
<reference evidence="3 5" key="1">
    <citation type="submission" date="2020-01" db="EMBL/GenBank/DDBJ databases">
        <authorList>
            <consortium name="DOE Joint Genome Institute"/>
            <person name="Haridas S."/>
            <person name="Albert R."/>
            <person name="Binder M."/>
            <person name="Bloem J."/>
            <person name="Labutti K."/>
            <person name="Salamov A."/>
            <person name="Andreopoulos B."/>
            <person name="Baker S.E."/>
            <person name="Barry K."/>
            <person name="Bills G."/>
            <person name="Bluhm B.H."/>
            <person name="Cannon C."/>
            <person name="Castanera R."/>
            <person name="Culley D.E."/>
            <person name="Daum C."/>
            <person name="Ezra D."/>
            <person name="Gonzalez J.B."/>
            <person name="Henrissat B."/>
            <person name="Kuo A."/>
            <person name="Liang C."/>
            <person name="Lipzen A."/>
            <person name="Lutzoni F."/>
            <person name="Magnuson J."/>
            <person name="Mondo S."/>
            <person name="Nolan M."/>
            <person name="Ohm R."/>
            <person name="Pangilinan J."/>
            <person name="Park H.-J."/>
            <person name="Ramirez L."/>
            <person name="Alfaro M."/>
            <person name="Sun H."/>
            <person name="Tritt A."/>
            <person name="Yoshinaga Y."/>
            <person name="Zwiers L.-H."/>
            <person name="Turgeon B.G."/>
            <person name="Goodwin S.B."/>
            <person name="Spatafora J.W."/>
            <person name="Crous P.W."/>
            <person name="Grigoriev I.V."/>
        </authorList>
    </citation>
    <scope>NUCLEOTIDE SEQUENCE</scope>
    <source>
        <strain evidence="3 5">CBS 781.70</strain>
    </source>
</reference>
<dbReference type="RefSeq" id="XP_033529511.1">
    <property type="nucleotide sequence ID" value="XM_033678355.1"/>
</dbReference>
<evidence type="ECO:0000256" key="1">
    <source>
        <dbReference type="SAM" id="MobiDB-lite"/>
    </source>
</evidence>
<evidence type="ECO:0000313" key="5">
    <source>
        <dbReference type="RefSeq" id="XP_033529511.1"/>
    </source>
</evidence>
<dbReference type="InterPro" id="IPR001623">
    <property type="entry name" value="DnaJ_domain"/>
</dbReference>
<feature type="region of interest" description="Disordered" evidence="1">
    <location>
        <begin position="196"/>
        <end position="221"/>
    </location>
</feature>
<reference evidence="5" key="2">
    <citation type="submission" date="2020-04" db="EMBL/GenBank/DDBJ databases">
        <authorList>
            <consortium name="NCBI Genome Project"/>
        </authorList>
    </citation>
    <scope>NUCLEOTIDE SEQUENCE</scope>
    <source>
        <strain evidence="5">CBS 781.70</strain>
    </source>
</reference>
<reference evidence="5" key="3">
    <citation type="submission" date="2025-04" db="UniProtKB">
        <authorList>
            <consortium name="RefSeq"/>
        </authorList>
    </citation>
    <scope>IDENTIFICATION</scope>
    <source>
        <strain evidence="5">CBS 781.70</strain>
    </source>
</reference>
<feature type="region of interest" description="Disordered" evidence="1">
    <location>
        <begin position="251"/>
        <end position="270"/>
    </location>
</feature>
<gene>
    <name evidence="3 5" type="ORF">P152DRAFT_453335</name>
</gene>
<dbReference type="AlphaFoldDB" id="A0A6G1FQ99"/>
<feature type="domain" description="J" evidence="2">
    <location>
        <begin position="15"/>
        <end position="98"/>
    </location>
</feature>
<sequence length="337" mass="39623">MDETIPELERPQMSDYYLALGLQQTATFQDIKRAHHLLAKKHHPDKQAPGKITDAHDFRRVSTKNSKQQREAKAPGQIREAYECLRDASKRSEYDAYYPQLRGEWVQYRIWQETQRRNKELRREAERARRMAEEQRAAREQAEQDAKAAEERASRRRAEEERLARDRELRERMAEYRSREVARKAREEQEHAAIERLHKQKEMEAERKSEESAKRARQEREMAAKERLKSILIEEKQDAIRQNWASIREAAERRQAKPGQPATQHPTRDCIHPQLGWPKKKGEASCIFCGETPTKFTFHCPECNAAACALCKSHERDREIHTPVRPLGEAHVGNYLS</sequence>
<accession>A0A6G1FQ99</accession>
<dbReference type="GeneID" id="54418925"/>
<dbReference type="InterPro" id="IPR050817">
    <property type="entry name" value="DjlA_DnaK_co-chaperone"/>
</dbReference>
<dbReference type="SMART" id="SM00271">
    <property type="entry name" value="DnaJ"/>
    <property type="match status" value="1"/>
</dbReference>
<dbReference type="CDD" id="cd06257">
    <property type="entry name" value="DnaJ"/>
    <property type="match status" value="1"/>
</dbReference>
<dbReference type="Pfam" id="PF00226">
    <property type="entry name" value="DnaJ"/>
    <property type="match status" value="1"/>
</dbReference>
<feature type="region of interest" description="Disordered" evidence="1">
    <location>
        <begin position="132"/>
        <end position="163"/>
    </location>
</feature>
<dbReference type="EMBL" id="ML975205">
    <property type="protein sequence ID" value="KAF1807880.1"/>
    <property type="molecule type" value="Genomic_DNA"/>
</dbReference>
<dbReference type="OrthoDB" id="10250354at2759"/>
<dbReference type="PANTHER" id="PTHR24074">
    <property type="entry name" value="CO-CHAPERONE PROTEIN DJLA"/>
    <property type="match status" value="1"/>
</dbReference>
<dbReference type="InterPro" id="IPR036869">
    <property type="entry name" value="J_dom_sf"/>
</dbReference>
<dbReference type="PROSITE" id="PS50076">
    <property type="entry name" value="DNAJ_2"/>
    <property type="match status" value="1"/>
</dbReference>
<dbReference type="PRINTS" id="PR00625">
    <property type="entry name" value="JDOMAIN"/>
</dbReference>
<organism evidence="3">
    <name type="scientific">Eremomyces bilateralis CBS 781.70</name>
    <dbReference type="NCBI Taxonomy" id="1392243"/>
    <lineage>
        <taxon>Eukaryota</taxon>
        <taxon>Fungi</taxon>
        <taxon>Dikarya</taxon>
        <taxon>Ascomycota</taxon>
        <taxon>Pezizomycotina</taxon>
        <taxon>Dothideomycetes</taxon>
        <taxon>Dothideomycetes incertae sedis</taxon>
        <taxon>Eremomycetales</taxon>
        <taxon>Eremomycetaceae</taxon>
        <taxon>Eremomyces</taxon>
    </lineage>
</organism>